<dbReference type="PANTHER" id="PTHR24243">
    <property type="entry name" value="G-PROTEIN COUPLED RECEPTOR"/>
    <property type="match status" value="1"/>
</dbReference>
<evidence type="ECO:0000256" key="2">
    <source>
        <dbReference type="ARBA" id="ARBA00022692"/>
    </source>
</evidence>
<dbReference type="AlphaFoldDB" id="A0A177AS84"/>
<dbReference type="PANTHER" id="PTHR24243:SF230">
    <property type="entry name" value="G-PROTEIN COUPLED RECEPTORS FAMILY 1 PROFILE DOMAIN-CONTAINING PROTEIN"/>
    <property type="match status" value="1"/>
</dbReference>
<evidence type="ECO:0000313" key="10">
    <source>
        <dbReference type="EMBL" id="OAF64877.1"/>
    </source>
</evidence>
<keyword evidence="2 8" id="KW-0812">Transmembrane</keyword>
<keyword evidence="11" id="KW-1185">Reference proteome</keyword>
<keyword evidence="5 8" id="KW-0472">Membrane</keyword>
<feature type="domain" description="G-protein coupled receptors family 1 profile" evidence="9">
    <location>
        <begin position="28"/>
        <end position="319"/>
    </location>
</feature>
<dbReference type="Gene3D" id="1.20.1070.10">
    <property type="entry name" value="Rhodopsin 7-helix transmembrane proteins"/>
    <property type="match status" value="1"/>
</dbReference>
<evidence type="ECO:0000256" key="1">
    <source>
        <dbReference type="ARBA" id="ARBA00004141"/>
    </source>
</evidence>
<feature type="transmembrane region" description="Helical" evidence="8">
    <location>
        <begin position="181"/>
        <end position="204"/>
    </location>
</feature>
<evidence type="ECO:0000256" key="8">
    <source>
        <dbReference type="SAM" id="Phobius"/>
    </source>
</evidence>
<dbReference type="GO" id="GO:0004930">
    <property type="term" value="F:G protein-coupled receptor activity"/>
    <property type="evidence" value="ECO:0007669"/>
    <property type="project" value="UniProtKB-KW"/>
</dbReference>
<feature type="transmembrane region" description="Helical" evidence="8">
    <location>
        <begin position="48"/>
        <end position="70"/>
    </location>
</feature>
<keyword evidence="3 8" id="KW-1133">Transmembrane helix</keyword>
<organism evidence="10 11">
    <name type="scientific">Intoshia linei</name>
    <dbReference type="NCBI Taxonomy" id="1819745"/>
    <lineage>
        <taxon>Eukaryota</taxon>
        <taxon>Metazoa</taxon>
        <taxon>Spiralia</taxon>
        <taxon>Lophotrochozoa</taxon>
        <taxon>Mesozoa</taxon>
        <taxon>Orthonectida</taxon>
        <taxon>Rhopaluridae</taxon>
        <taxon>Intoshia</taxon>
    </lineage>
</organism>
<dbReference type="PROSITE" id="PS50262">
    <property type="entry name" value="G_PROTEIN_RECEP_F1_2"/>
    <property type="match status" value="1"/>
</dbReference>
<keyword evidence="4" id="KW-0297">G-protein coupled receptor</keyword>
<dbReference type="InterPro" id="IPR000276">
    <property type="entry name" value="GPCR_Rhodpsn"/>
</dbReference>
<accession>A0A177AS84</accession>
<feature type="transmembrane region" description="Helical" evidence="8">
    <location>
        <begin position="266"/>
        <end position="287"/>
    </location>
</feature>
<comment type="subcellular location">
    <subcellularLocation>
        <location evidence="1">Membrane</location>
        <topology evidence="1">Multi-pass membrane protein</topology>
    </subcellularLocation>
</comment>
<evidence type="ECO:0000256" key="3">
    <source>
        <dbReference type="ARBA" id="ARBA00022989"/>
    </source>
</evidence>
<dbReference type="Proteomes" id="UP000078046">
    <property type="component" value="Unassembled WGS sequence"/>
</dbReference>
<feature type="transmembrane region" description="Helical" evidence="8">
    <location>
        <begin position="12"/>
        <end position="36"/>
    </location>
</feature>
<comment type="caution">
    <text evidence="10">The sequence shown here is derived from an EMBL/GenBank/DDBJ whole genome shotgun (WGS) entry which is preliminary data.</text>
</comment>
<evidence type="ECO:0000256" key="5">
    <source>
        <dbReference type="ARBA" id="ARBA00023136"/>
    </source>
</evidence>
<dbReference type="Pfam" id="PF00001">
    <property type="entry name" value="7tm_1"/>
    <property type="match status" value="1"/>
</dbReference>
<dbReference type="GO" id="GO:0005886">
    <property type="term" value="C:plasma membrane"/>
    <property type="evidence" value="ECO:0007669"/>
    <property type="project" value="TreeGrafter"/>
</dbReference>
<evidence type="ECO:0000256" key="6">
    <source>
        <dbReference type="ARBA" id="ARBA00023170"/>
    </source>
</evidence>
<dbReference type="OrthoDB" id="9983318at2759"/>
<evidence type="ECO:0000259" key="9">
    <source>
        <dbReference type="PROSITE" id="PS50262"/>
    </source>
</evidence>
<name>A0A177AS84_9BILA</name>
<dbReference type="PRINTS" id="PR00237">
    <property type="entry name" value="GPCRRHODOPSN"/>
</dbReference>
<evidence type="ECO:0000256" key="4">
    <source>
        <dbReference type="ARBA" id="ARBA00023040"/>
    </source>
</evidence>
<reference evidence="10 11" key="1">
    <citation type="submission" date="2016-04" db="EMBL/GenBank/DDBJ databases">
        <title>The genome of Intoshia linei affirms orthonectids as highly simplified spiralians.</title>
        <authorList>
            <person name="Mikhailov K.V."/>
            <person name="Slusarev G.S."/>
            <person name="Nikitin M.A."/>
            <person name="Logacheva M.D."/>
            <person name="Penin A."/>
            <person name="Aleoshin V."/>
            <person name="Panchin Y.V."/>
        </authorList>
    </citation>
    <scope>NUCLEOTIDE SEQUENCE [LARGE SCALE GENOMIC DNA]</scope>
    <source>
        <strain evidence="10">Intl2013</strain>
        <tissue evidence="10">Whole animal</tissue>
    </source>
</reference>
<feature type="transmembrane region" description="Helical" evidence="8">
    <location>
        <begin position="129"/>
        <end position="149"/>
    </location>
</feature>
<evidence type="ECO:0000313" key="11">
    <source>
        <dbReference type="Proteomes" id="UP000078046"/>
    </source>
</evidence>
<dbReference type="EMBL" id="LWCA01001560">
    <property type="protein sequence ID" value="OAF64877.1"/>
    <property type="molecule type" value="Genomic_DNA"/>
</dbReference>
<keyword evidence="6" id="KW-0675">Receptor</keyword>
<keyword evidence="7" id="KW-0807">Transducer</keyword>
<protein>
    <recommendedName>
        <fullName evidence="9">G-protein coupled receptors family 1 profile domain-containing protein</fullName>
    </recommendedName>
</protein>
<feature type="transmembrane region" description="Helical" evidence="8">
    <location>
        <begin position="90"/>
        <end position="109"/>
    </location>
</feature>
<sequence length="450" mass="51878">MVSDIGSEIILYMWKILIPVILIFGIPGNVLTMIITVRPAFLKYKASVILFLLALFDLLTLIFETIPEYIEIVHDYEIKGTSTHLCKASKVVHITFSDTAIAILCFYTIERTYTVIKLNHKLFEKRKSYILAILTLLTLAFLKNIPFLWTRGYEVRKDKSIDYCGYTTPSRRDYELIIRPYIALGLITILPVIILAVGNGLIVYHLRKHKKNMVHLFKTNTISPNMYKEERSPSSDNTAIIISTPKPLKSKKNNDITVKFNELTKMCIFVSIIFIILVSPSMILLFFKRSYGTTVVYKVTKSIFDIFRPINHSVNFIVYVASGKKFKKEIRVMFCKRMYIQPNTKTSKSPYPTSNNKYINDKSAEPIYKVSNKYATKKPIAIIIVNDIKVEDSLYVSDHRISLNTIRNSKIFSSLKLLKKSKNLNLQRSKSVDENKMSAFNNSDDNFNFQ</sequence>
<dbReference type="InterPro" id="IPR017452">
    <property type="entry name" value="GPCR_Rhodpsn_7TM"/>
</dbReference>
<proteinExistence type="predicted"/>
<gene>
    <name evidence="10" type="ORF">A3Q56_07410</name>
</gene>
<dbReference type="SUPFAM" id="SSF81321">
    <property type="entry name" value="Family A G protein-coupled receptor-like"/>
    <property type="match status" value="1"/>
</dbReference>
<evidence type="ECO:0000256" key="7">
    <source>
        <dbReference type="ARBA" id="ARBA00023224"/>
    </source>
</evidence>